<evidence type="ECO:0000259" key="11">
    <source>
        <dbReference type="PROSITE" id="PS50011"/>
    </source>
</evidence>
<evidence type="ECO:0000313" key="14">
    <source>
        <dbReference type="Proteomes" id="UP001139887"/>
    </source>
</evidence>
<gene>
    <name evidence="13" type="primary">PKA4</name>
    <name evidence="13" type="ORF">IWW36_003812</name>
</gene>
<dbReference type="AlphaFoldDB" id="A0A9W8LZN7"/>
<evidence type="ECO:0000313" key="13">
    <source>
        <dbReference type="EMBL" id="KAJ2847529.1"/>
    </source>
</evidence>
<dbReference type="FunFam" id="1.10.510.10:FF:000005">
    <property type="entry name" value="cAMP-dependent protein kinase catalytic subunit alpha"/>
    <property type="match status" value="1"/>
</dbReference>
<dbReference type="GO" id="GO:0005829">
    <property type="term" value="C:cytosol"/>
    <property type="evidence" value="ECO:0007669"/>
    <property type="project" value="TreeGrafter"/>
</dbReference>
<feature type="compositionally biased region" description="Low complexity" evidence="10">
    <location>
        <begin position="106"/>
        <end position="118"/>
    </location>
</feature>
<evidence type="ECO:0000259" key="12">
    <source>
        <dbReference type="PROSITE" id="PS51285"/>
    </source>
</evidence>
<dbReference type="GO" id="GO:0005952">
    <property type="term" value="C:cAMP-dependent protein kinase complex"/>
    <property type="evidence" value="ECO:0007669"/>
    <property type="project" value="TreeGrafter"/>
</dbReference>
<dbReference type="InterPro" id="IPR017441">
    <property type="entry name" value="Protein_kinase_ATP_BS"/>
</dbReference>
<evidence type="ECO:0000256" key="3">
    <source>
        <dbReference type="ARBA" id="ARBA00022679"/>
    </source>
</evidence>
<evidence type="ECO:0000256" key="4">
    <source>
        <dbReference type="ARBA" id="ARBA00022741"/>
    </source>
</evidence>
<dbReference type="GO" id="GO:0004691">
    <property type="term" value="F:cAMP-dependent protein kinase activity"/>
    <property type="evidence" value="ECO:0007669"/>
    <property type="project" value="UniProtKB-EC"/>
</dbReference>
<dbReference type="InterPro" id="IPR000719">
    <property type="entry name" value="Prot_kinase_dom"/>
</dbReference>
<keyword evidence="5 13" id="KW-0418">Kinase</keyword>
<feature type="binding site" evidence="9">
    <location>
        <position position="275"/>
    </location>
    <ligand>
        <name>ATP</name>
        <dbReference type="ChEBI" id="CHEBI:30616"/>
    </ligand>
</feature>
<dbReference type="GO" id="GO:0005524">
    <property type="term" value="F:ATP binding"/>
    <property type="evidence" value="ECO:0007669"/>
    <property type="project" value="UniProtKB-UniRule"/>
</dbReference>
<dbReference type="Proteomes" id="UP001139887">
    <property type="component" value="Unassembled WGS sequence"/>
</dbReference>
<dbReference type="EC" id="2.7.11.11" evidence="1"/>
<dbReference type="InterPro" id="IPR011009">
    <property type="entry name" value="Kinase-like_dom_sf"/>
</dbReference>
<feature type="region of interest" description="Disordered" evidence="10">
    <location>
        <begin position="520"/>
        <end position="545"/>
    </location>
</feature>
<dbReference type="SUPFAM" id="SSF56112">
    <property type="entry name" value="Protein kinase-like (PK-like)"/>
    <property type="match status" value="1"/>
</dbReference>
<evidence type="ECO:0000256" key="8">
    <source>
        <dbReference type="ARBA" id="ARBA00047454"/>
    </source>
</evidence>
<keyword evidence="3 13" id="KW-0808">Transferase</keyword>
<dbReference type="Gene3D" id="3.30.200.20">
    <property type="entry name" value="Phosphorylase Kinase, domain 1"/>
    <property type="match status" value="1"/>
</dbReference>
<feature type="compositionally biased region" description="Pro residues" evidence="10">
    <location>
        <begin position="535"/>
        <end position="545"/>
    </location>
</feature>
<evidence type="ECO:0000256" key="5">
    <source>
        <dbReference type="ARBA" id="ARBA00022777"/>
    </source>
</evidence>
<feature type="region of interest" description="Disordered" evidence="10">
    <location>
        <begin position="106"/>
        <end position="146"/>
    </location>
</feature>
<evidence type="ECO:0000256" key="6">
    <source>
        <dbReference type="ARBA" id="ARBA00022840"/>
    </source>
</evidence>
<keyword evidence="14" id="KW-1185">Reference proteome</keyword>
<evidence type="ECO:0000256" key="7">
    <source>
        <dbReference type="ARBA" id="ARBA00047292"/>
    </source>
</evidence>
<keyword evidence="2" id="KW-0723">Serine/threonine-protein kinase</keyword>
<dbReference type="Pfam" id="PF00069">
    <property type="entry name" value="Pkinase"/>
    <property type="match status" value="1"/>
</dbReference>
<dbReference type="PROSITE" id="PS51285">
    <property type="entry name" value="AGC_KINASE_CTER"/>
    <property type="match status" value="1"/>
</dbReference>
<dbReference type="InterPro" id="IPR000961">
    <property type="entry name" value="AGC-kinase_C"/>
</dbReference>
<dbReference type="PROSITE" id="PS00107">
    <property type="entry name" value="PROTEIN_KINASE_ATP"/>
    <property type="match status" value="1"/>
</dbReference>
<name>A0A9W8LZN7_9FUNG</name>
<feature type="compositionally biased region" description="Low complexity" evidence="10">
    <location>
        <begin position="21"/>
        <end position="52"/>
    </location>
</feature>
<dbReference type="PANTHER" id="PTHR24353:SF37">
    <property type="entry name" value="CAMP-DEPENDENT PROTEIN KINASE CATALYTIC SUBUNIT PRKX"/>
    <property type="match status" value="1"/>
</dbReference>
<protein>
    <recommendedName>
        <fullName evidence="1">cAMP-dependent protein kinase</fullName>
        <ecNumber evidence="1">2.7.11.11</ecNumber>
    </recommendedName>
</protein>
<evidence type="ECO:0000256" key="1">
    <source>
        <dbReference type="ARBA" id="ARBA00012444"/>
    </source>
</evidence>
<proteinExistence type="predicted"/>
<feature type="domain" description="Protein kinase" evidence="11">
    <location>
        <begin position="246"/>
        <end position="500"/>
    </location>
</feature>
<dbReference type="CDD" id="cd05580">
    <property type="entry name" value="STKc_PKA_like"/>
    <property type="match status" value="1"/>
</dbReference>
<dbReference type="SMART" id="SM00133">
    <property type="entry name" value="S_TK_X"/>
    <property type="match status" value="1"/>
</dbReference>
<organism evidence="13 14">
    <name type="scientific">Coemansia brasiliensis</name>
    <dbReference type="NCBI Taxonomy" id="2650707"/>
    <lineage>
        <taxon>Eukaryota</taxon>
        <taxon>Fungi</taxon>
        <taxon>Fungi incertae sedis</taxon>
        <taxon>Zoopagomycota</taxon>
        <taxon>Kickxellomycotina</taxon>
        <taxon>Kickxellomycetes</taxon>
        <taxon>Kickxellales</taxon>
        <taxon>Kickxellaceae</taxon>
        <taxon>Coemansia</taxon>
    </lineage>
</organism>
<feature type="domain" description="AGC-kinase C-terminal" evidence="12">
    <location>
        <begin position="501"/>
        <end position="556"/>
    </location>
</feature>
<feature type="region of interest" description="Disordered" evidence="10">
    <location>
        <begin position="1"/>
        <end position="66"/>
    </location>
</feature>
<dbReference type="PANTHER" id="PTHR24353">
    <property type="entry name" value="CYCLIC NUCLEOTIDE-DEPENDENT PROTEIN KINASE"/>
    <property type="match status" value="1"/>
</dbReference>
<sequence>MFGRLNAKLAHLKASSQRAQTSETSAGPSTSSESPASVSPSAFASPTSVATSRAASPSTFQAARAASAAAKALPAFAANSKPAASTPDSPAHRSYHLYVETPLENAFPPLASPTAPSAKPSPPAKRRHSSPRLAQREPQPDTAAHPAKLTRLEGASVPHYPSSIPLPAAERSQQQLPVTLPAGNIVYPLPSMLQHPGQSQPMQQHVSQPDGSAMLAIPDPAAAAASPLCAGSSEHGPQEGRALDDFQLLHTLGTGTFGRVFLCQSRLTQRFYAMKVLRKSQVVKLKQVEHINNEKSILEVSRHPFIVQLECTMQNERNLYMLMEYVPGGELFSHLRRAGRFPDDVARFYAAEIVLALDYLHSMKIIWRDTKPENILLDAAGHVKLTDFGFAKRVEERTWTLCGTPEYLAPEIIQSKGHGKAVDWWALGILIFEMLAGYPPFYDDNPFGIYEKILEGKLVFPAFFSTAAKDLIQRLLTADVSKRLGNLQGEGSDVKAHPWFAMIDWDVLVRRRVPAPIVPPHRHPGDTCNFDKYPEPPQEPAPEPGVDPYFHLFSTF</sequence>
<evidence type="ECO:0000256" key="9">
    <source>
        <dbReference type="PROSITE-ProRule" id="PRU10141"/>
    </source>
</evidence>
<dbReference type="EMBL" id="JANBUW010000299">
    <property type="protein sequence ID" value="KAJ2847529.1"/>
    <property type="molecule type" value="Genomic_DNA"/>
</dbReference>
<keyword evidence="6 9" id="KW-0067">ATP-binding</keyword>
<reference evidence="13" key="1">
    <citation type="submission" date="2022-07" db="EMBL/GenBank/DDBJ databases">
        <title>Phylogenomic reconstructions and comparative analyses of Kickxellomycotina fungi.</title>
        <authorList>
            <person name="Reynolds N.K."/>
            <person name="Stajich J.E."/>
            <person name="Barry K."/>
            <person name="Grigoriev I.V."/>
            <person name="Crous P."/>
            <person name="Smith M.E."/>
        </authorList>
    </citation>
    <scope>NUCLEOTIDE SEQUENCE</scope>
    <source>
        <strain evidence="13">NRRL 1566</strain>
    </source>
</reference>
<evidence type="ECO:0000256" key="2">
    <source>
        <dbReference type="ARBA" id="ARBA00022527"/>
    </source>
</evidence>
<comment type="catalytic activity">
    <reaction evidence="7">
        <text>L-threonyl-[protein] + ATP = O-phospho-L-threonyl-[protein] + ADP + H(+)</text>
        <dbReference type="Rhea" id="RHEA:46608"/>
        <dbReference type="Rhea" id="RHEA-COMP:11060"/>
        <dbReference type="Rhea" id="RHEA-COMP:11605"/>
        <dbReference type="ChEBI" id="CHEBI:15378"/>
        <dbReference type="ChEBI" id="CHEBI:30013"/>
        <dbReference type="ChEBI" id="CHEBI:30616"/>
        <dbReference type="ChEBI" id="CHEBI:61977"/>
        <dbReference type="ChEBI" id="CHEBI:456216"/>
        <dbReference type="EC" id="2.7.11.11"/>
    </reaction>
</comment>
<keyword evidence="4 9" id="KW-0547">Nucleotide-binding</keyword>
<comment type="catalytic activity">
    <reaction evidence="8">
        <text>L-seryl-[protein] + ATP = O-phospho-L-seryl-[protein] + ADP + H(+)</text>
        <dbReference type="Rhea" id="RHEA:17989"/>
        <dbReference type="Rhea" id="RHEA-COMP:9863"/>
        <dbReference type="Rhea" id="RHEA-COMP:11604"/>
        <dbReference type="ChEBI" id="CHEBI:15378"/>
        <dbReference type="ChEBI" id="CHEBI:29999"/>
        <dbReference type="ChEBI" id="CHEBI:30616"/>
        <dbReference type="ChEBI" id="CHEBI:83421"/>
        <dbReference type="ChEBI" id="CHEBI:456216"/>
        <dbReference type="EC" id="2.7.11.11"/>
    </reaction>
</comment>
<dbReference type="OrthoDB" id="63267at2759"/>
<dbReference type="FunFam" id="3.30.200.20:FF:000005">
    <property type="entry name" value="cAMP-dependent protein kinase catalytic subunit"/>
    <property type="match status" value="1"/>
</dbReference>
<dbReference type="PROSITE" id="PS50011">
    <property type="entry name" value="PROTEIN_KINASE_DOM"/>
    <property type="match status" value="1"/>
</dbReference>
<dbReference type="Gene3D" id="1.10.510.10">
    <property type="entry name" value="Transferase(Phosphotransferase) domain 1"/>
    <property type="match status" value="1"/>
</dbReference>
<evidence type="ECO:0000256" key="10">
    <source>
        <dbReference type="SAM" id="MobiDB-lite"/>
    </source>
</evidence>
<comment type="caution">
    <text evidence="13">The sequence shown here is derived from an EMBL/GenBank/DDBJ whole genome shotgun (WGS) entry which is preliminary data.</text>
</comment>
<accession>A0A9W8LZN7</accession>